<protein>
    <submittedName>
        <fullName evidence="2">Uncharacterized protein</fullName>
    </submittedName>
</protein>
<keyword evidence="1" id="KW-0175">Coiled coil</keyword>
<proteinExistence type="predicted"/>
<feature type="coiled-coil region" evidence="1">
    <location>
        <begin position="91"/>
        <end position="125"/>
    </location>
</feature>
<evidence type="ECO:0000256" key="1">
    <source>
        <dbReference type="SAM" id="Coils"/>
    </source>
</evidence>
<comment type="caution">
    <text evidence="2">The sequence shown here is derived from an EMBL/GenBank/DDBJ whole genome shotgun (WGS) entry which is preliminary data.</text>
</comment>
<organism evidence="2 3">
    <name type="scientific">Hymenobacter koreensis</name>
    <dbReference type="NCBI Taxonomy" id="1084523"/>
    <lineage>
        <taxon>Bacteria</taxon>
        <taxon>Pseudomonadati</taxon>
        <taxon>Bacteroidota</taxon>
        <taxon>Cytophagia</taxon>
        <taxon>Cytophagales</taxon>
        <taxon>Hymenobacteraceae</taxon>
        <taxon>Hymenobacter</taxon>
    </lineage>
</organism>
<dbReference type="Proteomes" id="UP001500454">
    <property type="component" value="Unassembled WGS sequence"/>
</dbReference>
<accession>A0ABP8JNC9</accession>
<evidence type="ECO:0000313" key="2">
    <source>
        <dbReference type="EMBL" id="GAA4393487.1"/>
    </source>
</evidence>
<gene>
    <name evidence="2" type="ORF">GCM10023186_45090</name>
</gene>
<dbReference type="RefSeq" id="WP_345227986.1">
    <property type="nucleotide sequence ID" value="NZ_BAABHA010000015.1"/>
</dbReference>
<name>A0ABP8JNC9_9BACT</name>
<reference evidence="3" key="1">
    <citation type="journal article" date="2019" name="Int. J. Syst. Evol. Microbiol.">
        <title>The Global Catalogue of Microorganisms (GCM) 10K type strain sequencing project: providing services to taxonomists for standard genome sequencing and annotation.</title>
        <authorList>
            <consortium name="The Broad Institute Genomics Platform"/>
            <consortium name="The Broad Institute Genome Sequencing Center for Infectious Disease"/>
            <person name="Wu L."/>
            <person name="Ma J."/>
        </authorList>
    </citation>
    <scope>NUCLEOTIDE SEQUENCE [LARGE SCALE GENOMIC DNA]</scope>
    <source>
        <strain evidence="3">JCM 17924</strain>
    </source>
</reference>
<dbReference type="EMBL" id="BAABHA010000015">
    <property type="protein sequence ID" value="GAA4393487.1"/>
    <property type="molecule type" value="Genomic_DNA"/>
</dbReference>
<keyword evidence="3" id="KW-1185">Reference proteome</keyword>
<sequence>MPRDTRTAATQLAAAHRNPNTTEAELTAASLAYNMANIARLREGEAPIQEEAGPISAEQLNRMQALRDDVRRKHQDAVESGRVMFNNFYRLEYLLDEGDELQSALARLTQERDAAEEALSRHRMQTADALRDMYGKALEAETRFDGLPSEEIERAARALDIDLTP</sequence>
<evidence type="ECO:0000313" key="3">
    <source>
        <dbReference type="Proteomes" id="UP001500454"/>
    </source>
</evidence>